<keyword evidence="1" id="KW-0472">Membrane</keyword>
<feature type="transmembrane region" description="Helical" evidence="1">
    <location>
        <begin position="6"/>
        <end position="26"/>
    </location>
</feature>
<dbReference type="Proteomes" id="UP001484199">
    <property type="component" value="Chromosome"/>
</dbReference>
<keyword evidence="1" id="KW-0812">Transmembrane</keyword>
<dbReference type="Gene3D" id="1.10.1760.20">
    <property type="match status" value="1"/>
</dbReference>
<feature type="transmembrane region" description="Helical" evidence="1">
    <location>
        <begin position="96"/>
        <end position="120"/>
    </location>
</feature>
<evidence type="ECO:0000256" key="1">
    <source>
        <dbReference type="SAM" id="Phobius"/>
    </source>
</evidence>
<name>A0ABZ2UCZ3_ASHYP</name>
<evidence type="ECO:0000313" key="2">
    <source>
        <dbReference type="EMBL" id="WYY26622.1"/>
    </source>
</evidence>
<dbReference type="EMBL" id="CP146843">
    <property type="protein sequence ID" value="WYY26622.1"/>
    <property type="molecule type" value="Genomic_DNA"/>
</dbReference>
<feature type="transmembrane region" description="Helical" evidence="1">
    <location>
        <begin position="46"/>
        <end position="70"/>
    </location>
</feature>
<accession>A0ABZ2UCZ3</accession>
<evidence type="ECO:0000313" key="3">
    <source>
        <dbReference type="Proteomes" id="UP001484199"/>
    </source>
</evidence>
<gene>
    <name evidence="2" type="ORF">AshY1_05250</name>
</gene>
<evidence type="ECO:0008006" key="4">
    <source>
        <dbReference type="Google" id="ProtNLM"/>
    </source>
</evidence>
<keyword evidence="1" id="KW-1133">Transmembrane helix</keyword>
<dbReference type="RefSeq" id="WP_341266524.1">
    <property type="nucleotide sequence ID" value="NZ_CP146843.1"/>
</dbReference>
<feature type="transmembrane region" description="Helical" evidence="1">
    <location>
        <begin position="181"/>
        <end position="205"/>
    </location>
</feature>
<protein>
    <recommendedName>
        <fullName evidence="4">Integral membrane protein</fullName>
    </recommendedName>
</protein>
<keyword evidence="3" id="KW-1185">Reference proteome</keyword>
<reference evidence="2" key="1">
    <citation type="submission" date="2024-03" db="EMBL/GenBank/DDBJ databases">
        <title>The Complete Genome of 'Candidatus Phytoplasma fraxini' AshY1 from the Ash Yellows Group.</title>
        <authorList>
            <person name="Boehm J.W."/>
            <person name="Huettel B."/>
            <person name="Schneider B."/>
            <person name="Kube M."/>
        </authorList>
    </citation>
    <scope>NUCLEOTIDE SEQUENCE [LARGE SCALE GENOMIC DNA]</scope>
    <source>
        <strain evidence="2">AshY1</strain>
    </source>
</reference>
<proteinExistence type="predicted"/>
<organism evidence="2 3">
    <name type="scientific">Ash yellows phytoplasma</name>
    <dbReference type="NCBI Taxonomy" id="35780"/>
    <lineage>
        <taxon>Bacteria</taxon>
        <taxon>Bacillati</taxon>
        <taxon>Mycoplasmatota</taxon>
        <taxon>Mollicutes</taxon>
        <taxon>Acholeplasmatales</taxon>
        <taxon>Acholeplasmataceae</taxon>
        <taxon>Candidatus Phytoplasma</taxon>
        <taxon>16SrVII (Ash yellows group)</taxon>
    </lineage>
</organism>
<sequence>MNKFSLKKIIVISFILSISLIIEIILTKTVLHEHNCESSIIKLELLPLFLIGFLFGFKYSFFSNLLYNFIHITLESTLSFGQNSLLQKYDNKNSSLYIGILLFLFIIPYLSCSLTGLFYSKDSNKLSQKKNIFNSLLLITIIQIISYILFICIFFETNAKEISHHIYHNHNNWTNKIQPNIFLILYFCFTSIITNIISGFCLFFIKNIIQKNIQFIS</sequence>
<feature type="transmembrane region" description="Helical" evidence="1">
    <location>
        <begin position="132"/>
        <end position="155"/>
    </location>
</feature>